<evidence type="ECO:0000313" key="2">
    <source>
        <dbReference type="EMBL" id="QDV33566.1"/>
    </source>
</evidence>
<feature type="region of interest" description="Disordered" evidence="1">
    <location>
        <begin position="341"/>
        <end position="470"/>
    </location>
</feature>
<accession>A0A518GY89</accession>
<feature type="region of interest" description="Disordered" evidence="1">
    <location>
        <begin position="1"/>
        <end position="32"/>
    </location>
</feature>
<proteinExistence type="predicted"/>
<evidence type="ECO:0000256" key="1">
    <source>
        <dbReference type="SAM" id="MobiDB-lite"/>
    </source>
</evidence>
<reference evidence="2 3" key="1">
    <citation type="submission" date="2019-02" db="EMBL/GenBank/DDBJ databases">
        <title>Deep-cultivation of Planctomycetes and their phenomic and genomic characterization uncovers novel biology.</title>
        <authorList>
            <person name="Wiegand S."/>
            <person name="Jogler M."/>
            <person name="Boedeker C."/>
            <person name="Pinto D."/>
            <person name="Vollmers J."/>
            <person name="Rivas-Marin E."/>
            <person name="Kohn T."/>
            <person name="Peeters S.H."/>
            <person name="Heuer A."/>
            <person name="Rast P."/>
            <person name="Oberbeckmann S."/>
            <person name="Bunk B."/>
            <person name="Jeske O."/>
            <person name="Meyerdierks A."/>
            <person name="Storesund J.E."/>
            <person name="Kallscheuer N."/>
            <person name="Luecker S."/>
            <person name="Lage O.M."/>
            <person name="Pohl T."/>
            <person name="Merkel B.J."/>
            <person name="Hornburger P."/>
            <person name="Mueller R.-W."/>
            <person name="Bruemmer F."/>
            <person name="Labrenz M."/>
            <person name="Spormann A.M."/>
            <person name="Op den Camp H."/>
            <person name="Overmann J."/>
            <person name="Amann R."/>
            <person name="Jetten M.S.M."/>
            <person name="Mascher T."/>
            <person name="Medema M.H."/>
            <person name="Devos D.P."/>
            <person name="Kaster A.-K."/>
            <person name="Ovreas L."/>
            <person name="Rohde M."/>
            <person name="Galperin M.Y."/>
            <person name="Jogler C."/>
        </authorList>
    </citation>
    <scope>NUCLEOTIDE SEQUENCE [LARGE SCALE GENOMIC DNA]</scope>
    <source>
        <strain evidence="2 3">ElP</strain>
    </source>
</reference>
<feature type="compositionally biased region" description="Basic and acidic residues" evidence="1">
    <location>
        <begin position="402"/>
        <end position="414"/>
    </location>
</feature>
<sequence>MTTPSQKQVEANRRNAVRSTGPRTAEGKLRSRRNGLVHGLAAQVVVPEEDRAAFEAQLARWDREMGPANVVERHLARRAAACSVKLDRIERAREQTRREAALKALAGWEKRRQARARRKAQDLVKDPSNTVLDLEGTAFGCDWLIRRWQSLDAPLQLGQGWDQRAVLKAQALLGFPDYLPGPDANREVRRLWILAGAASPTQVTALPRLEAEGSLPTDPSHARATLSRFVAEQVRRLEGLRAESWEEVEGPEGRAVALQAAAADPSNEGQLMHRYEVAADRSANAAVRLFLNLRDRRRKELLDLAKEARHSSIPRAPVGGGWWCEVDADPAPPGFERIREIPTAVPDVEPVGDGVAPEEDESSPPEPTPTRAEPAGGSESGPGGHGPSLLVPSTGAPVRTEPISREPRSGEVRRNGIPGNELRGVRVRRNPGEFGRTDPAQSPPGPGRDRPGTVGDGRSPAGGTVPGPGR</sequence>
<gene>
    <name evidence="2" type="ORF">ElP_14400</name>
</gene>
<name>A0A518GY89_9BACT</name>
<dbReference type="KEGG" id="tpla:ElP_14400"/>
<protein>
    <submittedName>
        <fullName evidence="2">Uncharacterized protein</fullName>
    </submittedName>
</protein>
<evidence type="ECO:0000313" key="3">
    <source>
        <dbReference type="Proteomes" id="UP000317835"/>
    </source>
</evidence>
<dbReference type="AlphaFoldDB" id="A0A518GY89"/>
<organism evidence="2 3">
    <name type="scientific">Tautonia plasticadhaerens</name>
    <dbReference type="NCBI Taxonomy" id="2527974"/>
    <lineage>
        <taxon>Bacteria</taxon>
        <taxon>Pseudomonadati</taxon>
        <taxon>Planctomycetota</taxon>
        <taxon>Planctomycetia</taxon>
        <taxon>Isosphaerales</taxon>
        <taxon>Isosphaeraceae</taxon>
        <taxon>Tautonia</taxon>
    </lineage>
</organism>
<dbReference type="RefSeq" id="WP_145267923.1">
    <property type="nucleotide sequence ID" value="NZ_CP036426.1"/>
</dbReference>
<dbReference type="EMBL" id="CP036426">
    <property type="protein sequence ID" value="QDV33566.1"/>
    <property type="molecule type" value="Genomic_DNA"/>
</dbReference>
<dbReference type="OrthoDB" id="21490at2"/>
<keyword evidence="3" id="KW-1185">Reference proteome</keyword>
<dbReference type="Proteomes" id="UP000317835">
    <property type="component" value="Chromosome"/>
</dbReference>